<evidence type="ECO:0000256" key="4">
    <source>
        <dbReference type="ARBA" id="ARBA00022827"/>
    </source>
</evidence>
<dbReference type="PANTHER" id="PTHR43098:SF3">
    <property type="entry name" value="L-ORNITHINE N(5)-MONOOXYGENASE-RELATED"/>
    <property type="match status" value="1"/>
</dbReference>
<evidence type="ECO:0000313" key="8">
    <source>
        <dbReference type="EMBL" id="BAX96846.1"/>
    </source>
</evidence>
<dbReference type="PANTHER" id="PTHR43098">
    <property type="entry name" value="L-ORNITHINE N(5)-MONOOXYGENASE-RELATED"/>
    <property type="match status" value="1"/>
</dbReference>
<keyword evidence="7 8" id="KW-0503">Monooxygenase</keyword>
<dbReference type="OrthoDB" id="5168853at2"/>
<reference evidence="9" key="1">
    <citation type="journal article" date="2017" name="Genome Announc.">
        <title>Complete Genome Sequence of Mycobacterium stephanolepidis.</title>
        <authorList>
            <person name="Fukano H."/>
            <person name="Yoshida M."/>
            <person name="Katayama Y."/>
            <person name="Omatsu T."/>
            <person name="Mizutani T."/>
            <person name="Kurata O."/>
            <person name="Wada S."/>
            <person name="Hoshino Y."/>
        </authorList>
    </citation>
    <scope>NUCLEOTIDE SEQUENCE [LARGE SCALE GENOMIC DNA]</scope>
    <source>
        <strain evidence="9">NJB0901</strain>
    </source>
</reference>
<keyword evidence="9" id="KW-1185">Reference proteome</keyword>
<comment type="similarity">
    <text evidence="2">Belongs to the FAD-binding monooxygenase family.</text>
</comment>
<evidence type="ECO:0000313" key="9">
    <source>
        <dbReference type="Proteomes" id="UP000217954"/>
    </source>
</evidence>
<evidence type="ECO:0000256" key="2">
    <source>
        <dbReference type="ARBA" id="ARBA00010139"/>
    </source>
</evidence>
<dbReference type="KEGG" id="mste:MSTE_01522"/>
<keyword evidence="4" id="KW-0274">FAD</keyword>
<dbReference type="Pfam" id="PF13738">
    <property type="entry name" value="Pyr_redox_3"/>
    <property type="match status" value="1"/>
</dbReference>
<dbReference type="GO" id="GO:0016709">
    <property type="term" value="F:oxidoreductase activity, acting on paired donors, with incorporation or reduction of molecular oxygen, NAD(P)H as one donor, and incorporation of one atom of oxygen"/>
    <property type="evidence" value="ECO:0007669"/>
    <property type="project" value="UniProtKB-ARBA"/>
</dbReference>
<keyword evidence="6" id="KW-0560">Oxidoreductase</keyword>
<evidence type="ECO:0000256" key="1">
    <source>
        <dbReference type="ARBA" id="ARBA00001974"/>
    </source>
</evidence>
<evidence type="ECO:0000256" key="7">
    <source>
        <dbReference type="ARBA" id="ARBA00023033"/>
    </source>
</evidence>
<dbReference type="Proteomes" id="UP000217954">
    <property type="component" value="Chromosome"/>
</dbReference>
<sequence length="522" mass="57714">MPNALPTSLDFEIAVVGAGFSGIGVGIALDRAGITDYTIFEEGDGVGGTWYWNTYPGVAVDIPSFSYQFSFRQCSDWSRIYAPGAELRAYAENCVNEFDLRNRIRLNTRVIAARFDDDEHVWTITTAGGESIVVRYLIDATGFLSQPKQPDIPNVHTFGGQILHTARWDHTVNISGKRVGIIGTGASAVQLIPEIASRVDYLTVFQRTPIWCLPKPDAAIDGMFAASLQHIPGIKMAVRAASQAFVEATFPLLAHYANLLKPHRIGLWAGKAWLRSQVKDPETRTKLTPSYSPGCKRPSFHNGYLATFNRKNVTLETTSIGEISAAGIHTIDGVLHEIDILILATGFKAFEPGNLPPFPITGVGNVDLERWWTQNRYQAYEGVSVPGFPNLFMMFGPYGYNGSSYFTLVENQARHIVRALKAAGRLGATKVEISAAANARYFAKALSKRDRQVFFRADCVKANSYYFDVHGDVPLRPGPTVESAWRAEHYDLNDYRFTTCLARLRPPDSLCSADTECQEGTH</sequence>
<name>A0A1Z4EV55_9MYCO</name>
<dbReference type="AlphaFoldDB" id="A0A1Z4EV55"/>
<dbReference type="EMBL" id="AP018165">
    <property type="protein sequence ID" value="BAX96846.1"/>
    <property type="molecule type" value="Genomic_DNA"/>
</dbReference>
<dbReference type="InterPro" id="IPR050775">
    <property type="entry name" value="FAD-binding_Monooxygenases"/>
</dbReference>
<evidence type="ECO:0000256" key="3">
    <source>
        <dbReference type="ARBA" id="ARBA00022630"/>
    </source>
</evidence>
<keyword evidence="5" id="KW-0521">NADP</keyword>
<dbReference type="RefSeq" id="WP_096500155.1">
    <property type="nucleotide sequence ID" value="NZ_AP018165.1"/>
</dbReference>
<organism evidence="8 9">
    <name type="scientific">[Mycobacterium] stephanolepidis</name>
    <dbReference type="NCBI Taxonomy" id="1520670"/>
    <lineage>
        <taxon>Bacteria</taxon>
        <taxon>Bacillati</taxon>
        <taxon>Actinomycetota</taxon>
        <taxon>Actinomycetes</taxon>
        <taxon>Mycobacteriales</taxon>
        <taxon>Mycobacteriaceae</taxon>
        <taxon>Mycobacteroides</taxon>
    </lineage>
</organism>
<evidence type="ECO:0000256" key="6">
    <source>
        <dbReference type="ARBA" id="ARBA00023002"/>
    </source>
</evidence>
<dbReference type="SUPFAM" id="SSF51905">
    <property type="entry name" value="FAD/NAD(P)-binding domain"/>
    <property type="match status" value="1"/>
</dbReference>
<dbReference type="InterPro" id="IPR036188">
    <property type="entry name" value="FAD/NAD-bd_sf"/>
</dbReference>
<keyword evidence="3" id="KW-0285">Flavoprotein</keyword>
<evidence type="ECO:0000256" key="5">
    <source>
        <dbReference type="ARBA" id="ARBA00022857"/>
    </source>
</evidence>
<reference evidence="8 9" key="2">
    <citation type="journal article" date="2017" name="Int. J. Syst. Evol. Microbiol.">
        <title>Mycobacterium stephanolepidis sp. nov., a rapidly growing species related to Mycobacterium chelonae, isolated from marine teleost fish, Stephanolepis cirrhifer.</title>
        <authorList>
            <person name="Fukano H."/>
            <person name="Wada S."/>
            <person name="Kurata O."/>
            <person name="Katayama K."/>
            <person name="Fujiwara N."/>
            <person name="Hoshino Y."/>
        </authorList>
    </citation>
    <scope>NUCLEOTIDE SEQUENCE [LARGE SCALE GENOMIC DNA]</scope>
    <source>
        <strain evidence="8 9">NJB0901</strain>
    </source>
</reference>
<proteinExistence type="inferred from homology"/>
<accession>A0A1Z4EV55</accession>
<dbReference type="Gene3D" id="3.50.50.60">
    <property type="entry name" value="FAD/NAD(P)-binding domain"/>
    <property type="match status" value="2"/>
</dbReference>
<comment type="cofactor">
    <cofactor evidence="1">
        <name>FAD</name>
        <dbReference type="ChEBI" id="CHEBI:57692"/>
    </cofactor>
</comment>
<protein>
    <submittedName>
        <fullName evidence="8">Monooxygenase</fullName>
    </submittedName>
</protein>
<gene>
    <name evidence="8" type="ORF">MSTE_01522</name>
</gene>